<feature type="domain" description="YqaJ viral recombinase" evidence="1">
    <location>
        <begin position="13"/>
        <end position="154"/>
    </location>
</feature>
<sequence>MVIVECAQGSPSWLQARAGVNTASTFRIARSRKRDGVQRTEEAMNLAFGTAIERLSGSPLNEGHETWQMRRGHELEPDARIAHQADIGEYVQPVGMVLSDDRRFGASADGWIGKDGGAEYKCLVSPAELRATLIGHDLAKYMDQVQGNLWLSGRAWWDFCIYCPAMKEAVGKDFFRWRIQRDEEYIDAMVEDLLDFDKLVQDNVAELRKLAA</sequence>
<dbReference type="PANTHER" id="PTHR46609">
    <property type="entry name" value="EXONUCLEASE, PHAGE-TYPE/RECB, C-TERMINAL DOMAIN-CONTAINING PROTEIN"/>
    <property type="match status" value="1"/>
</dbReference>
<name>A0A7W4VGG6_9BURK</name>
<evidence type="ECO:0000259" key="1">
    <source>
        <dbReference type="Pfam" id="PF09588"/>
    </source>
</evidence>
<dbReference type="CDD" id="cd22343">
    <property type="entry name" value="PDDEXK_lambda_exonuclease-like"/>
    <property type="match status" value="1"/>
</dbReference>
<dbReference type="InterPro" id="IPR019080">
    <property type="entry name" value="YqaJ_viral_recombinase"/>
</dbReference>
<evidence type="ECO:0000313" key="2">
    <source>
        <dbReference type="EMBL" id="MBB3010688.1"/>
    </source>
</evidence>
<dbReference type="Gene3D" id="3.90.320.10">
    <property type="match status" value="1"/>
</dbReference>
<dbReference type="InterPro" id="IPR051703">
    <property type="entry name" value="NF-kappa-B_Signaling_Reg"/>
</dbReference>
<dbReference type="Pfam" id="PF09588">
    <property type="entry name" value="YqaJ"/>
    <property type="match status" value="1"/>
</dbReference>
<keyword evidence="3" id="KW-1185">Reference proteome</keyword>
<dbReference type="AlphaFoldDB" id="A0A7W4VGG6"/>
<evidence type="ECO:0000313" key="3">
    <source>
        <dbReference type="Proteomes" id="UP000578036"/>
    </source>
</evidence>
<proteinExistence type="predicted"/>
<dbReference type="RefSeq" id="WP_183300724.1">
    <property type="nucleotide sequence ID" value="NZ_JACHWF010000009.1"/>
</dbReference>
<protein>
    <recommendedName>
        <fullName evidence="1">YqaJ viral recombinase domain-containing protein</fullName>
    </recommendedName>
</protein>
<accession>A0A7W4VGG6</accession>
<reference evidence="2 3" key="1">
    <citation type="submission" date="2020-08" db="EMBL/GenBank/DDBJ databases">
        <title>Genomic Encyclopedia of Type Strains, Phase IV (KMG-V): Genome sequencing to study the core and pangenomes of soil and plant-associated prokaryotes.</title>
        <authorList>
            <person name="Whitman W."/>
        </authorList>
    </citation>
    <scope>NUCLEOTIDE SEQUENCE [LARGE SCALE GENOMIC DNA]</scope>
    <source>
        <strain evidence="2 3">SLV-2362</strain>
    </source>
</reference>
<organism evidence="2 3">
    <name type="scientific">Cupriavidus alkaliphilus</name>
    <dbReference type="NCBI Taxonomy" id="942866"/>
    <lineage>
        <taxon>Bacteria</taxon>
        <taxon>Pseudomonadati</taxon>
        <taxon>Pseudomonadota</taxon>
        <taxon>Betaproteobacteria</taxon>
        <taxon>Burkholderiales</taxon>
        <taxon>Burkholderiaceae</taxon>
        <taxon>Cupriavidus</taxon>
    </lineage>
</organism>
<comment type="caution">
    <text evidence="2">The sequence shown here is derived from an EMBL/GenBank/DDBJ whole genome shotgun (WGS) entry which is preliminary data.</text>
</comment>
<dbReference type="SUPFAM" id="SSF52980">
    <property type="entry name" value="Restriction endonuclease-like"/>
    <property type="match status" value="1"/>
</dbReference>
<dbReference type="InterPro" id="IPR011604">
    <property type="entry name" value="PDDEXK-like_dom_sf"/>
</dbReference>
<dbReference type="EMBL" id="JACHWF010000009">
    <property type="protein sequence ID" value="MBB3010688.1"/>
    <property type="molecule type" value="Genomic_DNA"/>
</dbReference>
<dbReference type="PANTHER" id="PTHR46609:SF8">
    <property type="entry name" value="YQAJ VIRAL RECOMBINASE DOMAIN-CONTAINING PROTEIN"/>
    <property type="match status" value="1"/>
</dbReference>
<dbReference type="InterPro" id="IPR011335">
    <property type="entry name" value="Restrct_endonuc-II-like"/>
</dbReference>
<gene>
    <name evidence="2" type="ORF">FHX61_005369</name>
</gene>
<dbReference type="Proteomes" id="UP000578036">
    <property type="component" value="Unassembled WGS sequence"/>
</dbReference>